<dbReference type="Pfam" id="PF10049">
    <property type="entry name" value="DUF2283"/>
    <property type="match status" value="1"/>
</dbReference>
<protein>
    <recommendedName>
        <fullName evidence="3">DUF2283 domain-containing protein</fullName>
    </recommendedName>
</protein>
<proteinExistence type="predicted"/>
<dbReference type="EMBL" id="LCRH01000015">
    <property type="protein sequence ID" value="KKW32867.1"/>
    <property type="molecule type" value="Genomic_DNA"/>
</dbReference>
<gene>
    <name evidence="1" type="ORF">UY76_C0015G0008</name>
</gene>
<evidence type="ECO:0000313" key="1">
    <source>
        <dbReference type="EMBL" id="KKW32867.1"/>
    </source>
</evidence>
<sequence>MKSNITISYDPDADVLSWDVASKARISHATEMGNVIVHFTEKNLPVLIEVLEASKLVKQSTQKIRQRSLQKSLRPA</sequence>
<dbReference type="Proteomes" id="UP000034054">
    <property type="component" value="Unassembled WGS sequence"/>
</dbReference>
<reference evidence="1 2" key="1">
    <citation type="journal article" date="2015" name="Nature">
        <title>rRNA introns, odd ribosomes, and small enigmatic genomes across a large radiation of phyla.</title>
        <authorList>
            <person name="Brown C.T."/>
            <person name="Hug L.A."/>
            <person name="Thomas B.C."/>
            <person name="Sharon I."/>
            <person name="Castelle C.J."/>
            <person name="Singh A."/>
            <person name="Wilkins M.J."/>
            <person name="Williams K.H."/>
            <person name="Banfield J.F."/>
        </authorList>
    </citation>
    <scope>NUCLEOTIDE SEQUENCE [LARGE SCALE GENOMIC DNA]</scope>
</reference>
<dbReference type="AlphaFoldDB" id="A0A0G1ZWU9"/>
<evidence type="ECO:0008006" key="3">
    <source>
        <dbReference type="Google" id="ProtNLM"/>
    </source>
</evidence>
<accession>A0A0G1ZWU9</accession>
<dbReference type="InterPro" id="IPR019270">
    <property type="entry name" value="DUF2283"/>
</dbReference>
<name>A0A0G1ZWU9_9BACT</name>
<evidence type="ECO:0000313" key="2">
    <source>
        <dbReference type="Proteomes" id="UP000034054"/>
    </source>
</evidence>
<organism evidence="1 2">
    <name type="scientific">Candidatus Uhrbacteria bacterium GW2011_GWA2_52_8d</name>
    <dbReference type="NCBI Taxonomy" id="1618979"/>
    <lineage>
        <taxon>Bacteria</taxon>
        <taxon>Candidatus Uhriibacteriota</taxon>
    </lineage>
</organism>
<comment type="caution">
    <text evidence="1">The sequence shown here is derived from an EMBL/GenBank/DDBJ whole genome shotgun (WGS) entry which is preliminary data.</text>
</comment>